<evidence type="ECO:0000313" key="2">
    <source>
        <dbReference type="EMBL" id="PSN60071.1"/>
    </source>
</evidence>
<proteinExistence type="predicted"/>
<reference evidence="2 3" key="1">
    <citation type="journal article" date="2018" name="Front. Microbiol.">
        <title>Genome-Wide Analysis of Corynespora cassiicola Leaf Fall Disease Putative Effectors.</title>
        <authorList>
            <person name="Lopez D."/>
            <person name="Ribeiro S."/>
            <person name="Label P."/>
            <person name="Fumanal B."/>
            <person name="Venisse J.S."/>
            <person name="Kohler A."/>
            <person name="de Oliveira R.R."/>
            <person name="Labutti K."/>
            <person name="Lipzen A."/>
            <person name="Lail K."/>
            <person name="Bauer D."/>
            <person name="Ohm R.A."/>
            <person name="Barry K.W."/>
            <person name="Spatafora J."/>
            <person name="Grigoriev I.V."/>
            <person name="Martin F.M."/>
            <person name="Pujade-Renaud V."/>
        </authorList>
    </citation>
    <scope>NUCLEOTIDE SEQUENCE [LARGE SCALE GENOMIC DNA]</scope>
    <source>
        <strain evidence="2 3">Philippines</strain>
    </source>
</reference>
<evidence type="ECO:0000313" key="3">
    <source>
        <dbReference type="Proteomes" id="UP000240883"/>
    </source>
</evidence>
<sequence length="171" mass="18598">MIFSTLAILSLTIGAQAVGRAIVTNQCDEPVYLWSVGSSIGNQVTISKDQSYSENFHRDPQSGGIALKITGVADGLFKPNVSQTIFAYNLDGNTIWYDMSSIFGAGFSGRTMKVTPKDTTCEAITWPWGAPPAGSQVKNCQAGTDLELTFCTGHCLPSWCKYDLTLRHFRC</sequence>
<gene>
    <name evidence="2" type="ORF">BS50DRAFT_564701</name>
</gene>
<dbReference type="SUPFAM" id="SSF49870">
    <property type="entry name" value="Osmotin, thaumatin-like protein"/>
    <property type="match status" value="1"/>
</dbReference>
<protein>
    <recommendedName>
        <fullName evidence="4">BYS1 domain protein</fullName>
    </recommendedName>
</protein>
<feature type="signal peptide" evidence="1">
    <location>
        <begin position="1"/>
        <end position="17"/>
    </location>
</feature>
<dbReference type="PANTHER" id="PTHR36195:SF4">
    <property type="entry name" value="DOMAIN PROTEIN, PUTATIVE (AFU_ORTHOLOGUE AFUA_5G01990)-RELATED"/>
    <property type="match status" value="1"/>
</dbReference>
<dbReference type="OrthoDB" id="3682664at2759"/>
<dbReference type="PANTHER" id="PTHR36195">
    <property type="entry name" value="DOMAIN PROTEIN, PUTATIVE (AFU_ORTHOLOGUE AFUA_5G01990)-RELATED-RELATED"/>
    <property type="match status" value="1"/>
</dbReference>
<dbReference type="InterPro" id="IPR037176">
    <property type="entry name" value="Osmotin/thaumatin-like_sf"/>
</dbReference>
<feature type="chain" id="PRO_5015592563" description="BYS1 domain protein" evidence="1">
    <location>
        <begin position="18"/>
        <end position="171"/>
    </location>
</feature>
<evidence type="ECO:0000256" key="1">
    <source>
        <dbReference type="SAM" id="SignalP"/>
    </source>
</evidence>
<dbReference type="InterPro" id="IPR006771">
    <property type="entry name" value="CetA-like"/>
</dbReference>
<name>A0A2T2N3T0_CORCC</name>
<keyword evidence="1" id="KW-0732">Signal</keyword>
<dbReference type="STRING" id="1448308.A0A2T2N3T0"/>
<evidence type="ECO:0008006" key="4">
    <source>
        <dbReference type="Google" id="ProtNLM"/>
    </source>
</evidence>
<organism evidence="2 3">
    <name type="scientific">Corynespora cassiicola Philippines</name>
    <dbReference type="NCBI Taxonomy" id="1448308"/>
    <lineage>
        <taxon>Eukaryota</taxon>
        <taxon>Fungi</taxon>
        <taxon>Dikarya</taxon>
        <taxon>Ascomycota</taxon>
        <taxon>Pezizomycotina</taxon>
        <taxon>Dothideomycetes</taxon>
        <taxon>Pleosporomycetidae</taxon>
        <taxon>Pleosporales</taxon>
        <taxon>Corynesporascaceae</taxon>
        <taxon>Corynespora</taxon>
    </lineage>
</organism>
<dbReference type="AlphaFoldDB" id="A0A2T2N3T0"/>
<accession>A0A2T2N3T0</accession>
<dbReference type="EMBL" id="KZ678151">
    <property type="protein sequence ID" value="PSN60071.1"/>
    <property type="molecule type" value="Genomic_DNA"/>
</dbReference>
<keyword evidence="3" id="KW-1185">Reference proteome</keyword>
<dbReference type="Pfam" id="PF04681">
    <property type="entry name" value="Bys1"/>
    <property type="match status" value="1"/>
</dbReference>
<dbReference type="Proteomes" id="UP000240883">
    <property type="component" value="Unassembled WGS sequence"/>
</dbReference>